<sequence>MFENICVNRNYDSVYRIFIIHKIKEIVLNWANYLRILAYNLDQNPIFSDLWLQN</sequence>
<gene>
    <name evidence="1" type="ordered locus">Emtol_0544</name>
</gene>
<evidence type="ECO:0000313" key="2">
    <source>
        <dbReference type="Proteomes" id="UP000002875"/>
    </source>
</evidence>
<accession>A0ABM5MX90</accession>
<keyword evidence="2" id="KW-1185">Reference proteome</keyword>
<evidence type="ECO:0008006" key="3">
    <source>
        <dbReference type="Google" id="ProtNLM"/>
    </source>
</evidence>
<dbReference type="EMBL" id="CP002961">
    <property type="protein sequence ID" value="AFK01698.1"/>
    <property type="molecule type" value="Genomic_DNA"/>
</dbReference>
<evidence type="ECO:0000313" key="1">
    <source>
        <dbReference type="EMBL" id="AFK01698.1"/>
    </source>
</evidence>
<proteinExistence type="predicted"/>
<dbReference type="Proteomes" id="UP000002875">
    <property type="component" value="Chromosome"/>
</dbReference>
<protein>
    <recommendedName>
        <fullName evidence="3">Integrase</fullName>
    </recommendedName>
</protein>
<name>A0ABM5MX90_EMTOG</name>
<reference evidence="1 2" key="1">
    <citation type="submission" date="2011-07" db="EMBL/GenBank/DDBJ databases">
        <title>The complete genome of chromosome of Emticicia oligotrophica DSM 17448.</title>
        <authorList>
            <consortium name="US DOE Joint Genome Institute (JGI-PGF)"/>
            <person name="Lucas S."/>
            <person name="Han J."/>
            <person name="Lapidus A."/>
            <person name="Bruce D."/>
            <person name="Goodwin L."/>
            <person name="Pitluck S."/>
            <person name="Peters L."/>
            <person name="Kyrpides N."/>
            <person name="Mavromatis K."/>
            <person name="Ivanova N."/>
            <person name="Ovchinnikova G."/>
            <person name="Teshima H."/>
            <person name="Detter J.C."/>
            <person name="Tapia R."/>
            <person name="Han C."/>
            <person name="Land M."/>
            <person name="Hauser L."/>
            <person name="Markowitz V."/>
            <person name="Cheng J.-F."/>
            <person name="Hugenholtz P."/>
            <person name="Woyke T."/>
            <person name="Wu D."/>
            <person name="Tindall B."/>
            <person name="Pomrenke H."/>
            <person name="Brambilla E."/>
            <person name="Klenk H.-P."/>
            <person name="Eisen J.A."/>
        </authorList>
    </citation>
    <scope>NUCLEOTIDE SEQUENCE [LARGE SCALE GENOMIC DNA]</scope>
    <source>
        <strain evidence="1 2">DSM 17448</strain>
    </source>
</reference>
<organism evidence="1 2">
    <name type="scientific">Emticicia oligotrophica (strain DSM 17448 / CIP 109782 / MTCC 6937 / GPTSA100-15)</name>
    <dbReference type="NCBI Taxonomy" id="929562"/>
    <lineage>
        <taxon>Bacteria</taxon>
        <taxon>Pseudomonadati</taxon>
        <taxon>Bacteroidota</taxon>
        <taxon>Cytophagia</taxon>
        <taxon>Cytophagales</taxon>
        <taxon>Leadbetterellaceae</taxon>
        <taxon>Emticicia</taxon>
    </lineage>
</organism>